<dbReference type="GO" id="GO:0046872">
    <property type="term" value="F:metal ion binding"/>
    <property type="evidence" value="ECO:0007669"/>
    <property type="project" value="UniProtKB-KW"/>
</dbReference>
<dbReference type="NCBIfam" id="NF006506">
    <property type="entry name" value="PRK08942.1"/>
    <property type="match status" value="1"/>
</dbReference>
<name>A0A381P024_9ZZZZ</name>
<comment type="cofactor">
    <cofactor evidence="1">
        <name>Mg(2+)</name>
        <dbReference type="ChEBI" id="CHEBI:18420"/>
    </cofactor>
</comment>
<dbReference type="SUPFAM" id="SSF56784">
    <property type="entry name" value="HAD-like"/>
    <property type="match status" value="1"/>
</dbReference>
<sequence length="191" mass="20574">MALVILDRDGVINFDSEDYIKSPDEWRPIPGSLEAIARLCRANFRVVIATNQSGIGRGLFDVGTLNRIHQKMIAQVQEKGGKIDAIFFCPHIPEDHCICRKPKPGLLLEASNRLRLPLAGIPFVGDSDTDVEAALAVGAQPVLVKSGDGRATHAARLTQNQEPASARVSVYADLAAFVVALLDRRAAPQAG</sequence>
<dbReference type="Gene3D" id="3.40.50.1000">
    <property type="entry name" value="HAD superfamily/HAD-like"/>
    <property type="match status" value="1"/>
</dbReference>
<keyword evidence="9" id="KW-0862">Zinc</keyword>
<dbReference type="GO" id="GO:0016791">
    <property type="term" value="F:phosphatase activity"/>
    <property type="evidence" value="ECO:0007669"/>
    <property type="project" value="InterPro"/>
</dbReference>
<dbReference type="InterPro" id="IPR004446">
    <property type="entry name" value="Heptose_bisP_phosphatase"/>
</dbReference>
<keyword evidence="8" id="KW-0378">Hydrolase</keyword>
<dbReference type="NCBIfam" id="TIGR01662">
    <property type="entry name" value="HAD-SF-IIIA"/>
    <property type="match status" value="1"/>
</dbReference>
<evidence type="ECO:0000256" key="5">
    <source>
        <dbReference type="ARBA" id="ARBA00011245"/>
    </source>
</evidence>
<comment type="cofactor">
    <cofactor evidence="2">
        <name>Zn(2+)</name>
        <dbReference type="ChEBI" id="CHEBI:29105"/>
    </cofactor>
</comment>
<comment type="subunit">
    <text evidence="5">Monomer.</text>
</comment>
<evidence type="ECO:0000256" key="3">
    <source>
        <dbReference type="ARBA" id="ARBA00004496"/>
    </source>
</evidence>
<evidence type="ECO:0000313" key="13">
    <source>
        <dbReference type="EMBL" id="SUZ60190.1"/>
    </source>
</evidence>
<evidence type="ECO:0000256" key="4">
    <source>
        <dbReference type="ARBA" id="ARBA00005628"/>
    </source>
</evidence>
<dbReference type="Pfam" id="PF13242">
    <property type="entry name" value="Hydrolase_like"/>
    <property type="match status" value="1"/>
</dbReference>
<evidence type="ECO:0000256" key="11">
    <source>
        <dbReference type="ARBA" id="ARBA00023277"/>
    </source>
</evidence>
<dbReference type="GO" id="GO:0005737">
    <property type="term" value="C:cytoplasm"/>
    <property type="evidence" value="ECO:0007669"/>
    <property type="project" value="UniProtKB-SubCell"/>
</dbReference>
<comment type="subcellular location">
    <subcellularLocation>
        <location evidence="3">Cytoplasm</location>
    </subcellularLocation>
</comment>
<organism evidence="13">
    <name type="scientific">marine metagenome</name>
    <dbReference type="NCBI Taxonomy" id="408172"/>
    <lineage>
        <taxon>unclassified sequences</taxon>
        <taxon>metagenomes</taxon>
        <taxon>ecological metagenomes</taxon>
    </lineage>
</organism>
<evidence type="ECO:0000256" key="8">
    <source>
        <dbReference type="ARBA" id="ARBA00022801"/>
    </source>
</evidence>
<dbReference type="InterPro" id="IPR036412">
    <property type="entry name" value="HAD-like_sf"/>
</dbReference>
<dbReference type="GO" id="GO:0005975">
    <property type="term" value="P:carbohydrate metabolic process"/>
    <property type="evidence" value="ECO:0007669"/>
    <property type="project" value="InterPro"/>
</dbReference>
<dbReference type="PIRSF" id="PIRSF004682">
    <property type="entry name" value="GmhB"/>
    <property type="match status" value="1"/>
</dbReference>
<keyword evidence="7" id="KW-0479">Metal-binding</keyword>
<evidence type="ECO:0000256" key="9">
    <source>
        <dbReference type="ARBA" id="ARBA00022833"/>
    </source>
</evidence>
<reference evidence="13" key="1">
    <citation type="submission" date="2018-05" db="EMBL/GenBank/DDBJ databases">
        <authorList>
            <person name="Lanie J.A."/>
            <person name="Ng W.-L."/>
            <person name="Kazmierczak K.M."/>
            <person name="Andrzejewski T.M."/>
            <person name="Davidsen T.M."/>
            <person name="Wayne K.J."/>
            <person name="Tettelin H."/>
            <person name="Glass J.I."/>
            <person name="Rusch D."/>
            <person name="Podicherti R."/>
            <person name="Tsui H.-C.T."/>
            <person name="Winkler M.E."/>
        </authorList>
    </citation>
    <scope>NUCLEOTIDE SEQUENCE</scope>
</reference>
<gene>
    <name evidence="13" type="ORF">METZ01_LOCUS13044</name>
</gene>
<dbReference type="InterPro" id="IPR023214">
    <property type="entry name" value="HAD_sf"/>
</dbReference>
<keyword evidence="11" id="KW-0119">Carbohydrate metabolism</keyword>
<dbReference type="AlphaFoldDB" id="A0A381P024"/>
<comment type="similarity">
    <text evidence="4">Belongs to the GmhB family.</text>
</comment>
<dbReference type="InterPro" id="IPR006549">
    <property type="entry name" value="HAD-SF_hydro_IIIA"/>
</dbReference>
<evidence type="ECO:0000256" key="10">
    <source>
        <dbReference type="ARBA" id="ARBA00022842"/>
    </source>
</evidence>
<accession>A0A381P024</accession>
<dbReference type="EMBL" id="UINC01000725">
    <property type="protein sequence ID" value="SUZ60190.1"/>
    <property type="molecule type" value="Genomic_DNA"/>
</dbReference>
<dbReference type="InterPro" id="IPR006543">
    <property type="entry name" value="Histidinol-phos"/>
</dbReference>
<dbReference type="FunFam" id="3.40.50.1000:FF:000168">
    <property type="entry name" value="D,D-heptose 1,7-bisphosphate phosphatase"/>
    <property type="match status" value="1"/>
</dbReference>
<dbReference type="PANTHER" id="PTHR42891:SF1">
    <property type="entry name" value="D-GLYCERO-BETA-D-MANNO-HEPTOSE-1,7-BISPHOSPHATE 7-PHOSPHATASE"/>
    <property type="match status" value="1"/>
</dbReference>
<evidence type="ECO:0000256" key="6">
    <source>
        <dbReference type="ARBA" id="ARBA00022490"/>
    </source>
</evidence>
<evidence type="ECO:0000256" key="7">
    <source>
        <dbReference type="ARBA" id="ARBA00022723"/>
    </source>
</evidence>
<evidence type="ECO:0000256" key="2">
    <source>
        <dbReference type="ARBA" id="ARBA00001947"/>
    </source>
</evidence>
<proteinExistence type="inferred from homology"/>
<evidence type="ECO:0000256" key="1">
    <source>
        <dbReference type="ARBA" id="ARBA00001946"/>
    </source>
</evidence>
<dbReference type="CDD" id="cd07503">
    <property type="entry name" value="HAD_HisB-N"/>
    <property type="match status" value="1"/>
</dbReference>
<dbReference type="PANTHER" id="PTHR42891">
    <property type="entry name" value="D-GLYCERO-BETA-D-MANNO-HEPTOSE-1,7-BISPHOSPHATE 7-PHOSPHATASE"/>
    <property type="match status" value="1"/>
</dbReference>
<keyword evidence="6" id="KW-0963">Cytoplasm</keyword>
<protein>
    <recommendedName>
        <fullName evidence="12">D,D-heptose 1,7-bisphosphate phosphatase</fullName>
    </recommendedName>
</protein>
<dbReference type="NCBIfam" id="TIGR01656">
    <property type="entry name" value="Histidinol-ppas"/>
    <property type="match status" value="1"/>
</dbReference>
<evidence type="ECO:0000256" key="12">
    <source>
        <dbReference type="ARBA" id="ARBA00031828"/>
    </source>
</evidence>
<keyword evidence="10" id="KW-0460">Magnesium</keyword>